<feature type="signal peptide" evidence="1">
    <location>
        <begin position="1"/>
        <end position="16"/>
    </location>
</feature>
<dbReference type="AlphaFoldDB" id="A0AAD6SDD3"/>
<evidence type="ECO:0000256" key="1">
    <source>
        <dbReference type="SAM" id="SignalP"/>
    </source>
</evidence>
<dbReference type="Proteomes" id="UP001218188">
    <property type="component" value="Unassembled WGS sequence"/>
</dbReference>
<evidence type="ECO:0000313" key="2">
    <source>
        <dbReference type="EMBL" id="KAJ7025573.1"/>
    </source>
</evidence>
<comment type="caution">
    <text evidence="2">The sequence shown here is derived from an EMBL/GenBank/DDBJ whole genome shotgun (WGS) entry which is preliminary data.</text>
</comment>
<gene>
    <name evidence="2" type="ORF">C8F04DRAFT_1127997</name>
</gene>
<organism evidence="2 3">
    <name type="scientific">Mycena alexandri</name>
    <dbReference type="NCBI Taxonomy" id="1745969"/>
    <lineage>
        <taxon>Eukaryota</taxon>
        <taxon>Fungi</taxon>
        <taxon>Dikarya</taxon>
        <taxon>Basidiomycota</taxon>
        <taxon>Agaricomycotina</taxon>
        <taxon>Agaricomycetes</taxon>
        <taxon>Agaricomycetidae</taxon>
        <taxon>Agaricales</taxon>
        <taxon>Marasmiineae</taxon>
        <taxon>Mycenaceae</taxon>
        <taxon>Mycena</taxon>
    </lineage>
</organism>
<keyword evidence="3" id="KW-1185">Reference proteome</keyword>
<feature type="chain" id="PRO_5041975587" evidence="1">
    <location>
        <begin position="17"/>
        <end position="108"/>
    </location>
</feature>
<protein>
    <submittedName>
        <fullName evidence="2">Uncharacterized protein</fullName>
    </submittedName>
</protein>
<proteinExistence type="predicted"/>
<keyword evidence="1" id="KW-0732">Signal</keyword>
<evidence type="ECO:0000313" key="3">
    <source>
        <dbReference type="Proteomes" id="UP001218188"/>
    </source>
</evidence>
<dbReference type="EMBL" id="JARJCM010000151">
    <property type="protein sequence ID" value="KAJ7025573.1"/>
    <property type="molecule type" value="Genomic_DNA"/>
</dbReference>
<accession>A0AAD6SDD3</accession>
<sequence length="108" mass="11960">MSRAWIYLTVLPVALGSVNFDTCLAQVRNGDWGLTGGTDNQGRPVSNISLATAITYDLCVVACGSGSEPFVWNIFSQQFSAWLVSAETLMFRVVWPREKTQIRASEQR</sequence>
<reference evidence="2" key="1">
    <citation type="submission" date="2023-03" db="EMBL/GenBank/DDBJ databases">
        <title>Massive genome expansion in bonnet fungi (Mycena s.s.) driven by repeated elements and novel gene families across ecological guilds.</title>
        <authorList>
            <consortium name="Lawrence Berkeley National Laboratory"/>
            <person name="Harder C.B."/>
            <person name="Miyauchi S."/>
            <person name="Viragh M."/>
            <person name="Kuo A."/>
            <person name="Thoen E."/>
            <person name="Andreopoulos B."/>
            <person name="Lu D."/>
            <person name="Skrede I."/>
            <person name="Drula E."/>
            <person name="Henrissat B."/>
            <person name="Morin E."/>
            <person name="Kohler A."/>
            <person name="Barry K."/>
            <person name="LaButti K."/>
            <person name="Morin E."/>
            <person name="Salamov A."/>
            <person name="Lipzen A."/>
            <person name="Mereny Z."/>
            <person name="Hegedus B."/>
            <person name="Baldrian P."/>
            <person name="Stursova M."/>
            <person name="Weitz H."/>
            <person name="Taylor A."/>
            <person name="Grigoriev I.V."/>
            <person name="Nagy L.G."/>
            <person name="Martin F."/>
            <person name="Kauserud H."/>
        </authorList>
    </citation>
    <scope>NUCLEOTIDE SEQUENCE</scope>
    <source>
        <strain evidence="2">CBHHK200</strain>
    </source>
</reference>
<name>A0AAD6SDD3_9AGAR</name>